<dbReference type="PANTHER" id="PTHR39579">
    <property type="entry name" value="INNER MEMBRANE PROTEIN YHCB"/>
    <property type="match status" value="1"/>
</dbReference>
<dbReference type="Pfam" id="PF06295">
    <property type="entry name" value="ZapG-like"/>
    <property type="match status" value="1"/>
</dbReference>
<proteinExistence type="inferred from homology"/>
<feature type="coiled-coil region" evidence="13">
    <location>
        <begin position="34"/>
        <end position="61"/>
    </location>
</feature>
<keyword evidence="5 15" id="KW-0812">Transmembrane</keyword>
<evidence type="ECO:0000256" key="8">
    <source>
        <dbReference type="ARBA" id="ARBA00023136"/>
    </source>
</evidence>
<sequence>MEQTNIWIVTLVALGIGALIGFLLGRAGNRGGRDQELIDELDNTRSELESYKRKVSDHFEQTAELVNGLTDQYRKVHQHLAGSAENLCPGLPASAALQHELRPSLSSETRDVDNAEVDTTQSEQPEPPRDYAPKKPNEAGTLSEEYGFDRKDEEETVTRPAGAGDATAYGEDDPSETLNKKA</sequence>
<evidence type="ECO:0000256" key="4">
    <source>
        <dbReference type="ARBA" id="ARBA00022618"/>
    </source>
</evidence>
<dbReference type="GO" id="GO:0008360">
    <property type="term" value="P:regulation of cell shape"/>
    <property type="evidence" value="ECO:0007669"/>
    <property type="project" value="UniProtKB-KW"/>
</dbReference>
<evidence type="ECO:0000256" key="2">
    <source>
        <dbReference type="ARBA" id="ARBA00022475"/>
    </source>
</evidence>
<evidence type="ECO:0000256" key="10">
    <source>
        <dbReference type="ARBA" id="ARBA00035657"/>
    </source>
</evidence>
<keyword evidence="17" id="KW-1185">Reference proteome</keyword>
<dbReference type="GO" id="GO:0051301">
    <property type="term" value="P:cell division"/>
    <property type="evidence" value="ECO:0007669"/>
    <property type="project" value="UniProtKB-KW"/>
</dbReference>
<evidence type="ECO:0000256" key="12">
    <source>
        <dbReference type="ARBA" id="ARBA00035727"/>
    </source>
</evidence>
<evidence type="ECO:0000256" key="3">
    <source>
        <dbReference type="ARBA" id="ARBA00022519"/>
    </source>
</evidence>
<evidence type="ECO:0000256" key="1">
    <source>
        <dbReference type="ARBA" id="ARBA00004377"/>
    </source>
</evidence>
<dbReference type="GO" id="GO:0005886">
    <property type="term" value="C:plasma membrane"/>
    <property type="evidence" value="ECO:0007669"/>
    <property type="project" value="UniProtKB-SubCell"/>
</dbReference>
<keyword evidence="4" id="KW-0132">Cell division</keyword>
<keyword evidence="13" id="KW-0175">Coiled coil</keyword>
<keyword evidence="9" id="KW-0131">Cell cycle</keyword>
<keyword evidence="2" id="KW-1003">Cell membrane</keyword>
<evidence type="ECO:0000256" key="15">
    <source>
        <dbReference type="SAM" id="Phobius"/>
    </source>
</evidence>
<feature type="region of interest" description="Disordered" evidence="14">
    <location>
        <begin position="102"/>
        <end position="182"/>
    </location>
</feature>
<protein>
    <recommendedName>
        <fullName evidence="11">Z-ring associated protein G</fullName>
    </recommendedName>
    <alternativeName>
        <fullName evidence="12">Cell division protein ZapG</fullName>
    </alternativeName>
</protein>
<evidence type="ECO:0000256" key="5">
    <source>
        <dbReference type="ARBA" id="ARBA00022692"/>
    </source>
</evidence>
<keyword evidence="7 15" id="KW-1133">Transmembrane helix</keyword>
<gene>
    <name evidence="16" type="ORF">H1S06_12110</name>
</gene>
<comment type="caution">
    <text evidence="16">The sequence shown here is derived from an EMBL/GenBank/DDBJ whole genome shotgun (WGS) entry which is preliminary data.</text>
</comment>
<evidence type="ECO:0000256" key="14">
    <source>
        <dbReference type="SAM" id="MobiDB-lite"/>
    </source>
</evidence>
<evidence type="ECO:0000256" key="11">
    <source>
        <dbReference type="ARBA" id="ARBA00035703"/>
    </source>
</evidence>
<organism evidence="16 17">
    <name type="scientific">Marinobacterium marinum</name>
    <dbReference type="NCBI Taxonomy" id="2756129"/>
    <lineage>
        <taxon>Bacteria</taxon>
        <taxon>Pseudomonadati</taxon>
        <taxon>Pseudomonadota</taxon>
        <taxon>Gammaproteobacteria</taxon>
        <taxon>Oceanospirillales</taxon>
        <taxon>Oceanospirillaceae</taxon>
        <taxon>Marinobacterium</taxon>
    </lineage>
</organism>
<feature type="transmembrane region" description="Helical" evidence="15">
    <location>
        <begin position="6"/>
        <end position="25"/>
    </location>
</feature>
<feature type="compositionally biased region" description="Basic and acidic residues" evidence="14">
    <location>
        <begin position="147"/>
        <end position="157"/>
    </location>
</feature>
<comment type="subcellular location">
    <subcellularLocation>
        <location evidence="1">Cell inner membrane</location>
        <topology evidence="1">Single-pass membrane protein</topology>
    </subcellularLocation>
</comment>
<keyword evidence="8 15" id="KW-0472">Membrane</keyword>
<evidence type="ECO:0000256" key="7">
    <source>
        <dbReference type="ARBA" id="ARBA00022989"/>
    </source>
</evidence>
<dbReference type="AlphaFoldDB" id="A0A7W1WZI2"/>
<dbReference type="Proteomes" id="UP000538931">
    <property type="component" value="Unassembled WGS sequence"/>
</dbReference>
<evidence type="ECO:0000313" key="17">
    <source>
        <dbReference type="Proteomes" id="UP000538931"/>
    </source>
</evidence>
<accession>A0A7W1WZI2</accession>
<dbReference type="InterPro" id="IPR009386">
    <property type="entry name" value="ZapG-like"/>
</dbReference>
<reference evidence="16 17" key="1">
    <citation type="submission" date="2020-07" db="EMBL/GenBank/DDBJ databases">
        <title>Bacterium isolated from marien macroalgae.</title>
        <authorList>
            <person name="Zhu K."/>
            <person name="Lu D."/>
            <person name="Du Z."/>
        </authorList>
    </citation>
    <scope>NUCLEOTIDE SEQUENCE [LARGE SCALE GENOMIC DNA]</scope>
    <source>
        <strain evidence="16 17">3-1745</strain>
    </source>
</reference>
<keyword evidence="6" id="KW-0133">Cell shape</keyword>
<dbReference type="RefSeq" id="WP_181740551.1">
    <property type="nucleotide sequence ID" value="NZ_JACEMT010000052.1"/>
</dbReference>
<evidence type="ECO:0000313" key="16">
    <source>
        <dbReference type="EMBL" id="MBA4503105.1"/>
    </source>
</evidence>
<keyword evidence="3" id="KW-0997">Cell inner membrane</keyword>
<evidence type="ECO:0000256" key="13">
    <source>
        <dbReference type="SAM" id="Coils"/>
    </source>
</evidence>
<evidence type="ECO:0000256" key="6">
    <source>
        <dbReference type="ARBA" id="ARBA00022960"/>
    </source>
</evidence>
<feature type="compositionally biased region" description="Basic and acidic residues" evidence="14">
    <location>
        <begin position="126"/>
        <end position="137"/>
    </location>
</feature>
<dbReference type="EMBL" id="JACEMT010000052">
    <property type="protein sequence ID" value="MBA4503105.1"/>
    <property type="molecule type" value="Genomic_DNA"/>
</dbReference>
<dbReference type="PANTHER" id="PTHR39579:SF1">
    <property type="entry name" value="INNER MEMBRANE PROTEIN YHCB"/>
    <property type="match status" value="1"/>
</dbReference>
<name>A0A7W1WZI2_9GAMM</name>
<evidence type="ECO:0000256" key="9">
    <source>
        <dbReference type="ARBA" id="ARBA00023306"/>
    </source>
</evidence>
<comment type="similarity">
    <text evidence="10">Belongs to the ZapG family.</text>
</comment>